<dbReference type="PROSITE" id="PS50110">
    <property type="entry name" value="RESPONSE_REGULATORY"/>
    <property type="match status" value="1"/>
</dbReference>
<sequence>MPKITGISMLKMLKNKPQVIIYSAYEKYALESYELDVADYLLKPYSLDRFYSAIQRLKKKQLSKKKEDKKANTFFTKADKKHNQLRFDEVDYVEGYGQYCKIHYQGKIILTLERLSSIEELLPFDDFLRVHKSYSVSVSKIRSVIGNLIELANAKVPIGQSYRKSFKELMKLKSYVQ</sequence>
<dbReference type="HOGENOM" id="CLU_000445_14_1_10"/>
<dbReference type="SMART" id="SM00850">
    <property type="entry name" value="LytTR"/>
    <property type="match status" value="1"/>
</dbReference>
<organism evidence="4 5">
    <name type="scientific">Psychroflexus torquis (strain ATCC 700755 / CIP 106069 / ACAM 623)</name>
    <dbReference type="NCBI Taxonomy" id="313595"/>
    <lineage>
        <taxon>Bacteria</taxon>
        <taxon>Pseudomonadati</taxon>
        <taxon>Bacteroidota</taxon>
        <taxon>Flavobacteriia</taxon>
        <taxon>Flavobacteriales</taxon>
        <taxon>Flavobacteriaceae</taxon>
        <taxon>Psychroflexus</taxon>
    </lineage>
</organism>
<dbReference type="KEGG" id="ptq:P700755_003767"/>
<name>K4IIF7_PSYTT</name>
<feature type="domain" description="Response regulatory" evidence="2">
    <location>
        <begin position="1"/>
        <end position="58"/>
    </location>
</feature>
<evidence type="ECO:0000256" key="1">
    <source>
        <dbReference type="PROSITE-ProRule" id="PRU00169"/>
    </source>
</evidence>
<dbReference type="PANTHER" id="PTHR37299">
    <property type="entry name" value="TRANSCRIPTIONAL REGULATOR-RELATED"/>
    <property type="match status" value="1"/>
</dbReference>
<dbReference type="RefSeq" id="WP_015025887.1">
    <property type="nucleotide sequence ID" value="NC_018721.1"/>
</dbReference>
<dbReference type="OrthoDB" id="2168082at2"/>
<dbReference type="SUPFAM" id="SSF52172">
    <property type="entry name" value="CheY-like"/>
    <property type="match status" value="1"/>
</dbReference>
<evidence type="ECO:0000313" key="4">
    <source>
        <dbReference type="EMBL" id="AFU70347.1"/>
    </source>
</evidence>
<dbReference type="eggNOG" id="COG3279">
    <property type="taxonomic scope" value="Bacteria"/>
</dbReference>
<dbReference type="PANTHER" id="PTHR37299:SF1">
    <property type="entry name" value="STAGE 0 SPORULATION PROTEIN A HOMOLOG"/>
    <property type="match status" value="1"/>
</dbReference>
<reference evidence="4" key="2">
    <citation type="submission" date="2012-09" db="EMBL/GenBank/DDBJ databases">
        <title>The complete sequence of Psychroflexus torquis an extreme psychrophile from sea-ice that is stimulated by light.</title>
        <authorList>
            <person name="Feng S."/>
            <person name="Powell S.M."/>
            <person name="Bowman J.P."/>
        </authorList>
    </citation>
    <scope>NUCLEOTIDE SEQUENCE [LARGE SCALE GENOMIC DNA]</scope>
    <source>
        <strain evidence="4">ATCC 700755</strain>
    </source>
</reference>
<evidence type="ECO:0000313" key="5">
    <source>
        <dbReference type="Proteomes" id="UP000008514"/>
    </source>
</evidence>
<dbReference type="Gene3D" id="3.40.50.2300">
    <property type="match status" value="1"/>
</dbReference>
<comment type="caution">
    <text evidence="1">Lacks conserved residue(s) required for the propagation of feature annotation.</text>
</comment>
<dbReference type="InterPro" id="IPR001789">
    <property type="entry name" value="Sig_transdc_resp-reg_receiver"/>
</dbReference>
<dbReference type="InterPro" id="IPR046947">
    <property type="entry name" value="LytR-like"/>
</dbReference>
<proteinExistence type="predicted"/>
<dbReference type="STRING" id="313595.P700755_003767"/>
<reference evidence="4" key="1">
    <citation type="submission" date="2006-03" db="EMBL/GenBank/DDBJ databases">
        <authorList>
            <person name="Bowman J."/>
            <person name="Ferriera S."/>
            <person name="Johnson J."/>
            <person name="Kravitz S."/>
            <person name="Halpern A."/>
            <person name="Remington K."/>
            <person name="Beeson K."/>
            <person name="Tran B."/>
            <person name="Rogers Y.-H."/>
            <person name="Friedman R."/>
            <person name="Venter J.C."/>
        </authorList>
    </citation>
    <scope>NUCLEOTIDE SEQUENCE [LARGE SCALE GENOMIC DNA]</scope>
    <source>
        <strain evidence="4">ATCC 700755</strain>
    </source>
</reference>
<dbReference type="GO" id="GO:0000156">
    <property type="term" value="F:phosphorelay response regulator activity"/>
    <property type="evidence" value="ECO:0007669"/>
    <property type="project" value="InterPro"/>
</dbReference>
<accession>K4IIF7</accession>
<keyword evidence="5" id="KW-1185">Reference proteome</keyword>
<dbReference type="GO" id="GO:0003677">
    <property type="term" value="F:DNA binding"/>
    <property type="evidence" value="ECO:0007669"/>
    <property type="project" value="InterPro"/>
</dbReference>
<dbReference type="AlphaFoldDB" id="K4IIF7"/>
<dbReference type="InterPro" id="IPR011006">
    <property type="entry name" value="CheY-like_superfamily"/>
</dbReference>
<protein>
    <submittedName>
        <fullName evidence="4">Two-component system response regulator protein LytT-like protein</fullName>
    </submittedName>
</protein>
<gene>
    <name evidence="4" type="ordered locus">P700755_003767</name>
</gene>
<dbReference type="EMBL" id="CP003879">
    <property type="protein sequence ID" value="AFU70347.1"/>
    <property type="molecule type" value="Genomic_DNA"/>
</dbReference>
<dbReference type="InterPro" id="IPR007492">
    <property type="entry name" value="LytTR_DNA-bd_dom"/>
</dbReference>
<evidence type="ECO:0000259" key="3">
    <source>
        <dbReference type="PROSITE" id="PS50930"/>
    </source>
</evidence>
<feature type="domain" description="HTH LytTR-type" evidence="3">
    <location>
        <begin position="85"/>
        <end position="172"/>
    </location>
</feature>
<dbReference type="Gene3D" id="2.40.50.1020">
    <property type="entry name" value="LytTr DNA-binding domain"/>
    <property type="match status" value="1"/>
</dbReference>
<evidence type="ECO:0000259" key="2">
    <source>
        <dbReference type="PROSITE" id="PS50110"/>
    </source>
</evidence>
<dbReference type="PROSITE" id="PS50930">
    <property type="entry name" value="HTH_LYTTR"/>
    <property type="match status" value="1"/>
</dbReference>
<dbReference type="Proteomes" id="UP000008514">
    <property type="component" value="Chromosome"/>
</dbReference>
<dbReference type="Pfam" id="PF04397">
    <property type="entry name" value="LytTR"/>
    <property type="match status" value="1"/>
</dbReference>